<dbReference type="InterPro" id="IPR036259">
    <property type="entry name" value="MFS_trans_sf"/>
</dbReference>
<name>A0A381ZXH6_9ZZZZ</name>
<keyword evidence="4 5" id="KW-0472">Membrane</keyword>
<evidence type="ECO:0000256" key="3">
    <source>
        <dbReference type="ARBA" id="ARBA00022989"/>
    </source>
</evidence>
<dbReference type="CDD" id="cd17393">
    <property type="entry name" value="MFS_MosC_like"/>
    <property type="match status" value="1"/>
</dbReference>
<evidence type="ECO:0000256" key="2">
    <source>
        <dbReference type="ARBA" id="ARBA00022692"/>
    </source>
</evidence>
<dbReference type="EMBL" id="UINC01023076">
    <property type="protein sequence ID" value="SVA94015.1"/>
    <property type="molecule type" value="Genomic_DNA"/>
</dbReference>
<dbReference type="PANTHER" id="PTHR23514">
    <property type="entry name" value="BYPASS OF STOP CODON PROTEIN 6"/>
    <property type="match status" value="1"/>
</dbReference>
<evidence type="ECO:0000259" key="6">
    <source>
        <dbReference type="PROSITE" id="PS50850"/>
    </source>
</evidence>
<feature type="transmembrane region" description="Helical" evidence="5">
    <location>
        <begin position="264"/>
        <end position="288"/>
    </location>
</feature>
<keyword evidence="2 5" id="KW-0812">Transmembrane</keyword>
<proteinExistence type="predicted"/>
<dbReference type="PROSITE" id="PS50850">
    <property type="entry name" value="MFS"/>
    <property type="match status" value="1"/>
</dbReference>
<feature type="transmembrane region" description="Helical" evidence="5">
    <location>
        <begin position="134"/>
        <end position="153"/>
    </location>
</feature>
<feature type="transmembrane region" description="Helical" evidence="5">
    <location>
        <begin position="94"/>
        <end position="114"/>
    </location>
</feature>
<evidence type="ECO:0000256" key="4">
    <source>
        <dbReference type="ARBA" id="ARBA00023136"/>
    </source>
</evidence>
<feature type="transmembrane region" description="Helical" evidence="5">
    <location>
        <begin position="72"/>
        <end position="88"/>
    </location>
</feature>
<keyword evidence="3 5" id="KW-1133">Transmembrane helix</keyword>
<feature type="transmembrane region" description="Helical" evidence="5">
    <location>
        <begin position="193"/>
        <end position="211"/>
    </location>
</feature>
<dbReference type="InterPro" id="IPR020846">
    <property type="entry name" value="MFS_dom"/>
</dbReference>
<feature type="transmembrane region" description="Helical" evidence="5">
    <location>
        <begin position="327"/>
        <end position="348"/>
    </location>
</feature>
<feature type="transmembrane region" description="Helical" evidence="5">
    <location>
        <begin position="40"/>
        <end position="60"/>
    </location>
</feature>
<dbReference type="GO" id="GO:0022857">
    <property type="term" value="F:transmembrane transporter activity"/>
    <property type="evidence" value="ECO:0007669"/>
    <property type="project" value="InterPro"/>
</dbReference>
<organism evidence="7">
    <name type="scientific">marine metagenome</name>
    <dbReference type="NCBI Taxonomy" id="408172"/>
    <lineage>
        <taxon>unclassified sequences</taxon>
        <taxon>metagenomes</taxon>
        <taxon>ecological metagenomes</taxon>
    </lineage>
</organism>
<reference evidence="7" key="1">
    <citation type="submission" date="2018-05" db="EMBL/GenBank/DDBJ databases">
        <authorList>
            <person name="Lanie J.A."/>
            <person name="Ng W.-L."/>
            <person name="Kazmierczak K.M."/>
            <person name="Andrzejewski T.M."/>
            <person name="Davidsen T.M."/>
            <person name="Wayne K.J."/>
            <person name="Tettelin H."/>
            <person name="Glass J.I."/>
            <person name="Rusch D."/>
            <person name="Podicherti R."/>
            <person name="Tsui H.-C.T."/>
            <person name="Winkler M.E."/>
        </authorList>
    </citation>
    <scope>NUCLEOTIDE SEQUENCE</scope>
</reference>
<dbReference type="SUPFAM" id="SSF103473">
    <property type="entry name" value="MFS general substrate transporter"/>
    <property type="match status" value="1"/>
</dbReference>
<feature type="transmembrane region" description="Helical" evidence="5">
    <location>
        <begin position="294"/>
        <end position="315"/>
    </location>
</feature>
<evidence type="ECO:0000256" key="1">
    <source>
        <dbReference type="ARBA" id="ARBA00004141"/>
    </source>
</evidence>
<comment type="subcellular location">
    <subcellularLocation>
        <location evidence="1">Membrane</location>
        <topology evidence="1">Multi-pass membrane protein</topology>
    </subcellularLocation>
</comment>
<dbReference type="InterPro" id="IPR051788">
    <property type="entry name" value="MFS_Transporter"/>
</dbReference>
<dbReference type="PANTHER" id="PTHR23514:SF13">
    <property type="entry name" value="INNER MEMBRANE PROTEIN YBJJ"/>
    <property type="match status" value="1"/>
</dbReference>
<dbReference type="Pfam" id="PF07690">
    <property type="entry name" value="MFS_1"/>
    <property type="match status" value="2"/>
</dbReference>
<gene>
    <name evidence="7" type="ORF">METZ01_LOCUS146869</name>
</gene>
<feature type="transmembrane region" description="Helical" evidence="5">
    <location>
        <begin position="354"/>
        <end position="375"/>
    </location>
</feature>
<evidence type="ECO:0000256" key="5">
    <source>
        <dbReference type="SAM" id="Phobius"/>
    </source>
</evidence>
<accession>A0A381ZXH6</accession>
<protein>
    <recommendedName>
        <fullName evidence="6">Major facilitator superfamily (MFS) profile domain-containing protein</fullName>
    </recommendedName>
</protein>
<feature type="transmembrane region" description="Helical" evidence="5">
    <location>
        <begin position="159"/>
        <end position="181"/>
    </location>
</feature>
<feature type="domain" description="Major facilitator superfamily (MFS) profile" evidence="6">
    <location>
        <begin position="7"/>
        <end position="380"/>
    </location>
</feature>
<sequence>MKKKINDIIACRFLFFIISFYIGLWTIRIPTVKDQLSTDYVGISYTFITFAIGSILTMLFASKIIKKLSSKITVMYAGITQGFLWLVIPFITELYFFMFFAFIFGCCYGIYEVAINLQASQIEKRERRSMMSGFHAFFSLGILAGSFITSFFLEWQISFFTNTLIYVIILLPLSFIFANFLDSDEAVTGNNKSNIFFKWPLILFLLAILSMTDALTEGGVDAWAALYMRDIVGAEGFTIGIATISFNLLMVIGRLIGDRLRDRLGVHIFLILLISLCIVGLVIIFIYSSIVSSIIGFGVLGFGASSIVPLAYSIAGKIKGVDSTVGITIISISVYGIFMIAPGLMGFIAQNFGVNYVFSPVIILFVIFLIPIIIFKKKFNV</sequence>
<feature type="transmembrane region" description="Helical" evidence="5">
    <location>
        <begin position="9"/>
        <end position="28"/>
    </location>
</feature>
<dbReference type="GO" id="GO:0016020">
    <property type="term" value="C:membrane"/>
    <property type="evidence" value="ECO:0007669"/>
    <property type="project" value="UniProtKB-SubCell"/>
</dbReference>
<evidence type="ECO:0000313" key="7">
    <source>
        <dbReference type="EMBL" id="SVA94015.1"/>
    </source>
</evidence>
<dbReference type="AlphaFoldDB" id="A0A381ZXH6"/>
<dbReference type="InterPro" id="IPR011701">
    <property type="entry name" value="MFS"/>
</dbReference>
<dbReference type="Gene3D" id="1.20.1250.20">
    <property type="entry name" value="MFS general substrate transporter like domains"/>
    <property type="match status" value="2"/>
</dbReference>
<feature type="transmembrane region" description="Helical" evidence="5">
    <location>
        <begin position="231"/>
        <end position="252"/>
    </location>
</feature>